<evidence type="ECO:0000259" key="4">
    <source>
        <dbReference type="PROSITE" id="PS01124"/>
    </source>
</evidence>
<dbReference type="Pfam" id="PF12625">
    <property type="entry name" value="Arabinose_bd"/>
    <property type="match status" value="1"/>
</dbReference>
<evidence type="ECO:0000313" key="6">
    <source>
        <dbReference type="Proteomes" id="UP001168524"/>
    </source>
</evidence>
<dbReference type="Proteomes" id="UP001168524">
    <property type="component" value="Unassembled WGS sequence"/>
</dbReference>
<dbReference type="InterPro" id="IPR018060">
    <property type="entry name" value="HTH_AraC"/>
</dbReference>
<gene>
    <name evidence="5" type="ORF">QTA56_02660</name>
</gene>
<keyword evidence="2" id="KW-0238">DNA-binding</keyword>
<proteinExistence type="predicted"/>
<dbReference type="SMART" id="SM00342">
    <property type="entry name" value="HTH_ARAC"/>
    <property type="match status" value="1"/>
</dbReference>
<keyword evidence="1" id="KW-0805">Transcription regulation</keyword>
<organism evidence="5 6">
    <name type="scientific">Acinetobacter thutiue</name>
    <dbReference type="NCBI Taxonomy" id="2998078"/>
    <lineage>
        <taxon>Bacteria</taxon>
        <taxon>Pseudomonadati</taxon>
        <taxon>Pseudomonadota</taxon>
        <taxon>Gammaproteobacteria</taxon>
        <taxon>Moraxellales</taxon>
        <taxon>Moraxellaceae</taxon>
        <taxon>Acinetobacter</taxon>
    </lineage>
</organism>
<sequence>MSPELPGTYVNLLVQTLQQWSVSAEQLLAGTGISTHHLEAPFWYIDFSIFNYLLEKAILLTNQPAISLYLSQEMKVSCYGHIGVAAKAAENLGQAIKILEQYIGLHCLVFKPKLNIISDKAYLYFDQPLQKFKFNNHGVMFLVLGFSNILKDLAKTDLNIDIEFKQPAPTFYENNHLLNCSFNKSHDCLIFDRKLLDFPLETADLMILRLIQEQCKRDIEKLSLKQGKINSIYSQVKQLACNEENIGSLTLKQVAQKLHISERTLQRQLTNEQTSFQNIIGEIRRQQAENLLRENQLSIKEISERLGYADISHFSRAFKKWTSVTPKFYREASLK</sequence>
<dbReference type="PANTHER" id="PTHR47894:SF1">
    <property type="entry name" value="HTH-TYPE TRANSCRIPTIONAL REGULATOR VQSM"/>
    <property type="match status" value="1"/>
</dbReference>
<reference evidence="5" key="1">
    <citation type="submission" date="2023-06" db="EMBL/GenBank/DDBJ databases">
        <title>Two novel species of Acinetobacter isolated from motorbike repairing workshop in Vietnam.</title>
        <authorList>
            <person name="Le N.T.T."/>
        </authorList>
    </citation>
    <scope>NUCLEOTIDE SEQUENCE</scope>
    <source>
        <strain evidence="5">VNH17</strain>
    </source>
</reference>
<keyword evidence="3" id="KW-0804">Transcription</keyword>
<protein>
    <submittedName>
        <fullName evidence="5">Helix-turn-helix domain-containing protein</fullName>
    </submittedName>
</protein>
<name>A0ABT7WKC5_9GAMM</name>
<evidence type="ECO:0000256" key="2">
    <source>
        <dbReference type="ARBA" id="ARBA00023125"/>
    </source>
</evidence>
<dbReference type="InterPro" id="IPR032687">
    <property type="entry name" value="AraC-type_N"/>
</dbReference>
<dbReference type="SUPFAM" id="SSF46689">
    <property type="entry name" value="Homeodomain-like"/>
    <property type="match status" value="1"/>
</dbReference>
<evidence type="ECO:0000256" key="3">
    <source>
        <dbReference type="ARBA" id="ARBA00023163"/>
    </source>
</evidence>
<dbReference type="PANTHER" id="PTHR47894">
    <property type="entry name" value="HTH-TYPE TRANSCRIPTIONAL REGULATOR GADX"/>
    <property type="match status" value="1"/>
</dbReference>
<feature type="domain" description="HTH araC/xylS-type" evidence="4">
    <location>
        <begin position="230"/>
        <end position="332"/>
    </location>
</feature>
<evidence type="ECO:0000313" key="5">
    <source>
        <dbReference type="EMBL" id="MDN0013140.1"/>
    </source>
</evidence>
<accession>A0ABT7WKC5</accession>
<dbReference type="Gene3D" id="1.10.10.60">
    <property type="entry name" value="Homeodomain-like"/>
    <property type="match status" value="1"/>
</dbReference>
<dbReference type="EMBL" id="JAUDZE010000001">
    <property type="protein sequence ID" value="MDN0013140.1"/>
    <property type="molecule type" value="Genomic_DNA"/>
</dbReference>
<dbReference type="PRINTS" id="PR00032">
    <property type="entry name" value="HTHARAC"/>
</dbReference>
<dbReference type="RefSeq" id="WP_267980025.1">
    <property type="nucleotide sequence ID" value="NZ_JAPQKF010000001.1"/>
</dbReference>
<evidence type="ECO:0000256" key="1">
    <source>
        <dbReference type="ARBA" id="ARBA00023015"/>
    </source>
</evidence>
<comment type="caution">
    <text evidence="5">The sequence shown here is derived from an EMBL/GenBank/DDBJ whole genome shotgun (WGS) entry which is preliminary data.</text>
</comment>
<keyword evidence="6" id="KW-1185">Reference proteome</keyword>
<dbReference type="InterPro" id="IPR009057">
    <property type="entry name" value="Homeodomain-like_sf"/>
</dbReference>
<dbReference type="InterPro" id="IPR020449">
    <property type="entry name" value="Tscrpt_reg_AraC-type_HTH"/>
</dbReference>
<dbReference type="Pfam" id="PF12833">
    <property type="entry name" value="HTH_18"/>
    <property type="match status" value="1"/>
</dbReference>
<dbReference type="PROSITE" id="PS01124">
    <property type="entry name" value="HTH_ARAC_FAMILY_2"/>
    <property type="match status" value="1"/>
</dbReference>